<evidence type="ECO:0000313" key="11">
    <source>
        <dbReference type="EMBL" id="PMR70135.1"/>
    </source>
</evidence>
<protein>
    <submittedName>
        <fullName evidence="11">EscV/YscV/HrcV family type III secretion system export apparatus protein</fullName>
    </submittedName>
</protein>
<keyword evidence="5" id="KW-0997">Cell inner membrane</keyword>
<keyword evidence="7 10" id="KW-1133">Transmembrane helix</keyword>
<keyword evidence="3" id="KW-0813">Transport</keyword>
<organism evidence="11 12">
    <name type="scientific">Halomonas heilongjiangensis</name>
    <dbReference type="NCBI Taxonomy" id="1387883"/>
    <lineage>
        <taxon>Bacteria</taxon>
        <taxon>Pseudomonadati</taxon>
        <taxon>Pseudomonadota</taxon>
        <taxon>Gammaproteobacteria</taxon>
        <taxon>Oceanospirillales</taxon>
        <taxon>Halomonadaceae</taxon>
        <taxon>Halomonas</taxon>
    </lineage>
</organism>
<feature type="transmembrane region" description="Helical" evidence="10">
    <location>
        <begin position="76"/>
        <end position="96"/>
    </location>
</feature>
<evidence type="ECO:0000256" key="1">
    <source>
        <dbReference type="ARBA" id="ARBA00004429"/>
    </source>
</evidence>
<keyword evidence="4" id="KW-1003">Cell membrane</keyword>
<dbReference type="PANTHER" id="PTHR30161:SF2">
    <property type="entry name" value="INVASION PROTEIN INVA"/>
    <property type="match status" value="1"/>
</dbReference>
<dbReference type="InterPro" id="IPR042196">
    <property type="entry name" value="FHIPEP_4"/>
</dbReference>
<dbReference type="Gene3D" id="1.10.8.540">
    <property type="entry name" value="FHIPEP family, domain 3"/>
    <property type="match status" value="1"/>
</dbReference>
<evidence type="ECO:0000256" key="5">
    <source>
        <dbReference type="ARBA" id="ARBA00022519"/>
    </source>
</evidence>
<proteinExistence type="inferred from homology"/>
<feature type="region of interest" description="Disordered" evidence="9">
    <location>
        <begin position="707"/>
        <end position="727"/>
    </location>
</feature>
<dbReference type="InterPro" id="IPR006302">
    <property type="entry name" value="T3SS_HrcV"/>
</dbReference>
<feature type="compositionally biased region" description="Low complexity" evidence="9">
    <location>
        <begin position="344"/>
        <end position="365"/>
    </location>
</feature>
<name>A0A2N7TPM7_9GAMM</name>
<feature type="transmembrane region" description="Helical" evidence="10">
    <location>
        <begin position="284"/>
        <end position="301"/>
    </location>
</feature>
<evidence type="ECO:0000256" key="8">
    <source>
        <dbReference type="ARBA" id="ARBA00023136"/>
    </source>
</evidence>
<evidence type="ECO:0000256" key="9">
    <source>
        <dbReference type="SAM" id="MobiDB-lite"/>
    </source>
</evidence>
<feature type="transmembrane region" description="Helical" evidence="10">
    <location>
        <begin position="203"/>
        <end position="224"/>
    </location>
</feature>
<dbReference type="AlphaFoldDB" id="A0A2N7TPM7"/>
<dbReference type="GO" id="GO:0009306">
    <property type="term" value="P:protein secretion"/>
    <property type="evidence" value="ECO:0007669"/>
    <property type="project" value="InterPro"/>
</dbReference>
<feature type="transmembrane region" description="Helical" evidence="10">
    <location>
        <begin position="244"/>
        <end position="263"/>
    </location>
</feature>
<dbReference type="InterPro" id="IPR042194">
    <property type="entry name" value="FHIPEP_1"/>
</dbReference>
<dbReference type="EMBL" id="PNRE01000036">
    <property type="protein sequence ID" value="PMR70135.1"/>
    <property type="molecule type" value="Genomic_DNA"/>
</dbReference>
<reference evidence="11 12" key="1">
    <citation type="submission" date="2018-01" db="EMBL/GenBank/DDBJ databases">
        <title>Halomonas endophytica sp. nov., isolated from storage liquid in the stems of Populus euphratica.</title>
        <authorList>
            <person name="Chen C."/>
        </authorList>
    </citation>
    <scope>NUCLEOTIDE SEQUENCE [LARGE SCALE GENOMIC DNA]</scope>
    <source>
        <strain evidence="11 12">DSM 26881</strain>
    </source>
</reference>
<keyword evidence="6 10" id="KW-0812">Transmembrane</keyword>
<comment type="similarity">
    <text evidence="2">Belongs to the FHIPEP (flagella/HR/invasion proteins export pore) family.</text>
</comment>
<gene>
    <name evidence="11" type="ORF">C1H66_08600</name>
</gene>
<evidence type="ECO:0000256" key="3">
    <source>
        <dbReference type="ARBA" id="ARBA00022448"/>
    </source>
</evidence>
<evidence type="ECO:0000256" key="10">
    <source>
        <dbReference type="SAM" id="Phobius"/>
    </source>
</evidence>
<feature type="transmembrane region" description="Helical" evidence="10">
    <location>
        <begin position="45"/>
        <end position="64"/>
    </location>
</feature>
<dbReference type="Gene3D" id="3.40.30.60">
    <property type="entry name" value="FHIPEP family, domain 1"/>
    <property type="match status" value="1"/>
</dbReference>
<dbReference type="OrthoDB" id="9759185at2"/>
<dbReference type="Pfam" id="PF00771">
    <property type="entry name" value="FHIPEP"/>
    <property type="match status" value="1"/>
</dbReference>
<keyword evidence="8 10" id="KW-0472">Membrane</keyword>
<dbReference type="RefSeq" id="WP_102627474.1">
    <property type="nucleotide sequence ID" value="NZ_PDOH01000001.1"/>
</dbReference>
<keyword evidence="12" id="KW-1185">Reference proteome</keyword>
<evidence type="ECO:0000256" key="6">
    <source>
        <dbReference type="ARBA" id="ARBA00022692"/>
    </source>
</evidence>
<feature type="transmembrane region" description="Helical" evidence="10">
    <location>
        <begin position="108"/>
        <end position="134"/>
    </location>
</feature>
<evidence type="ECO:0000256" key="7">
    <source>
        <dbReference type="ARBA" id="ARBA00022989"/>
    </source>
</evidence>
<dbReference type="PIRSF" id="PIRSF005419">
    <property type="entry name" value="FlhA"/>
    <property type="match status" value="1"/>
</dbReference>
<evidence type="ECO:0000313" key="12">
    <source>
        <dbReference type="Proteomes" id="UP000235346"/>
    </source>
</evidence>
<dbReference type="PRINTS" id="PR00949">
    <property type="entry name" value="TYPE3IMAPROT"/>
</dbReference>
<evidence type="ECO:0000256" key="4">
    <source>
        <dbReference type="ARBA" id="ARBA00022475"/>
    </source>
</evidence>
<comment type="subcellular location">
    <subcellularLocation>
        <location evidence="1">Cell inner membrane</location>
        <topology evidence="1">Multi-pass membrane protein</topology>
    </subcellularLocation>
</comment>
<sequence>MNGAFTKLNLIAQRAAQRSDVVIAIFIVLAVIMMIIPLPTALVDALIGLNIGFSLLILIVAFYITHPVEYSSLPPIILLATLFRLALSITTTRLILLEGDAGQIVSAFGNFVIAGEVVIGLVVFLIITVAQFLVITKGAERVAEVAARFILDAMPGKQMSIDNDLRNGDIDQAQAHAKRKRLEQESQLYGAMDGAMKFVKGDAIAGLVILCVNLVGGLSIGMVKRDMSFGEAVNTYSLLTVGDGLIAQIPALLIAVGAGTVVTRVSSDHSGDLGSEIVGQLGRNSRALGLTAVILFFVAFIPGFTSTVFLSLAAGLGFAAWVIRRRERGLAGDRVPDSAPLVEAAGEAPSSSPSTAASPEPGTTSEAAPAKRHRVVLSLATSLAEALVLDTLRQGLDEARRRAGEDLGIDMPSVGLRVDAALEAHHFGIELDEVPIMKGEIPVDRALLDDDPVHLELLGVEAVSHAPLLSRRPGHWVATQELERLDEAGIGYRTVDQVLCHCLERILARYAGEFIGIQETRALLSGMEQDYAELVGEAVRVVSLQKMSDILRRLVDEGIPLRALRTILEAMVTWGPQEQSVPRLAERIRTALARQICHRFARADRVLPAWVVTRQLEEAIRASQRDGDGIPRSGGLPVTLSRSLSQWFQQRLDKLDDDMAPVVIASADVRPALQQWSRRHELDLPVIAWPEVAPEFNLQSLAQVRLPQAQSRTGPHEATSSPKGKAE</sequence>
<feature type="transmembrane region" description="Helical" evidence="10">
    <location>
        <begin position="21"/>
        <end position="39"/>
    </location>
</feature>
<dbReference type="Proteomes" id="UP000235346">
    <property type="component" value="Unassembled WGS sequence"/>
</dbReference>
<dbReference type="Gene3D" id="3.40.50.12790">
    <property type="entry name" value="FHIPEP family, domain 4"/>
    <property type="match status" value="1"/>
</dbReference>
<comment type="caution">
    <text evidence="11">The sequence shown here is derived from an EMBL/GenBank/DDBJ whole genome shotgun (WGS) entry which is preliminary data.</text>
</comment>
<dbReference type="InterPro" id="IPR001712">
    <property type="entry name" value="T3SS_FHIPEP"/>
</dbReference>
<dbReference type="NCBIfam" id="TIGR01399">
    <property type="entry name" value="hrcV"/>
    <property type="match status" value="1"/>
</dbReference>
<accession>A0A2N7TPM7</accession>
<dbReference type="InterPro" id="IPR042193">
    <property type="entry name" value="FHIPEP_3"/>
</dbReference>
<dbReference type="GO" id="GO:0005886">
    <property type="term" value="C:plasma membrane"/>
    <property type="evidence" value="ECO:0007669"/>
    <property type="project" value="UniProtKB-SubCell"/>
</dbReference>
<feature type="region of interest" description="Disordered" evidence="9">
    <location>
        <begin position="344"/>
        <end position="370"/>
    </location>
</feature>
<evidence type="ECO:0000256" key="2">
    <source>
        <dbReference type="ARBA" id="ARBA00008835"/>
    </source>
</evidence>
<dbReference type="PANTHER" id="PTHR30161">
    <property type="entry name" value="FLAGELLAR EXPORT PROTEIN, MEMBRANE FLHA SUBUNIT-RELATED"/>
    <property type="match status" value="1"/>
</dbReference>